<reference evidence="2 3" key="1">
    <citation type="submission" date="2015-09" db="EMBL/GenBank/DDBJ databases">
        <title>Heavy metals and arsenic resistance mechanisms in polyextremophilic archaea of the family Ferroplasmaceae.</title>
        <authorList>
            <person name="Bulaev A.G."/>
            <person name="Kanygina A.V."/>
        </authorList>
    </citation>
    <scope>NUCLEOTIDE SEQUENCE [LARGE SCALE GENOMIC DNA]</scope>
    <source>
        <strain evidence="2 3">BH2</strain>
    </source>
</reference>
<organism evidence="2 3">
    <name type="scientific">Acidiplasma cupricumulans</name>
    <dbReference type="NCBI Taxonomy" id="312540"/>
    <lineage>
        <taxon>Archaea</taxon>
        <taxon>Methanobacteriati</taxon>
        <taxon>Thermoplasmatota</taxon>
        <taxon>Thermoplasmata</taxon>
        <taxon>Thermoplasmatales</taxon>
        <taxon>Ferroplasmaceae</taxon>
        <taxon>Acidiplasma</taxon>
    </lineage>
</organism>
<sequence>MSLKDYLRGKDYFIDPPELEPLKPEDVMKRLNEYKIIDVRTGIEFRRGHIKNAVHYKLGREDDIVKDFGRDAKIILVCKTGHRSRAAANRLARMGYKKLYHLDGGMNTWRKEKLPEEKGK</sequence>
<dbReference type="AlphaFoldDB" id="A0A0Q1B386"/>
<accession>A0A0Q1B386</accession>
<dbReference type="Gene3D" id="3.40.250.10">
    <property type="entry name" value="Rhodanese-like domain"/>
    <property type="match status" value="1"/>
</dbReference>
<dbReference type="InterPro" id="IPR001763">
    <property type="entry name" value="Rhodanese-like_dom"/>
</dbReference>
<evidence type="ECO:0000313" key="2">
    <source>
        <dbReference type="EMBL" id="KQB34179.1"/>
    </source>
</evidence>
<dbReference type="PANTHER" id="PTHR45431:SF3">
    <property type="entry name" value="RHODANESE-LIKE DOMAIN-CONTAINING PROTEIN 15, CHLOROPLASTIC"/>
    <property type="match status" value="1"/>
</dbReference>
<protein>
    <submittedName>
        <fullName evidence="2">Sulfurtransferase</fullName>
    </submittedName>
</protein>
<proteinExistence type="predicted"/>
<dbReference type="InParanoid" id="A0A0Q1B386"/>
<dbReference type="SUPFAM" id="SSF52821">
    <property type="entry name" value="Rhodanese/Cell cycle control phosphatase"/>
    <property type="match status" value="1"/>
</dbReference>
<dbReference type="SMART" id="SM00450">
    <property type="entry name" value="RHOD"/>
    <property type="match status" value="1"/>
</dbReference>
<dbReference type="Proteomes" id="UP000050301">
    <property type="component" value="Unassembled WGS sequence"/>
</dbReference>
<dbReference type="CDD" id="cd00158">
    <property type="entry name" value="RHOD"/>
    <property type="match status" value="1"/>
</dbReference>
<feature type="domain" description="Rhodanese" evidence="1">
    <location>
        <begin position="30"/>
        <end position="118"/>
    </location>
</feature>
<evidence type="ECO:0000313" key="3">
    <source>
        <dbReference type="Proteomes" id="UP000050301"/>
    </source>
</evidence>
<comment type="caution">
    <text evidence="2">The sequence shown here is derived from an EMBL/GenBank/DDBJ whole genome shotgun (WGS) entry which is preliminary data.</text>
</comment>
<dbReference type="PROSITE" id="PS50206">
    <property type="entry name" value="RHODANESE_3"/>
    <property type="match status" value="1"/>
</dbReference>
<dbReference type="Pfam" id="PF00581">
    <property type="entry name" value="Rhodanese"/>
    <property type="match status" value="1"/>
</dbReference>
<dbReference type="InterPro" id="IPR036873">
    <property type="entry name" value="Rhodanese-like_dom_sf"/>
</dbReference>
<dbReference type="GO" id="GO:0016740">
    <property type="term" value="F:transferase activity"/>
    <property type="evidence" value="ECO:0007669"/>
    <property type="project" value="UniProtKB-KW"/>
</dbReference>
<keyword evidence="2" id="KW-0808">Transferase</keyword>
<dbReference type="EMBL" id="LKBH01000268">
    <property type="protein sequence ID" value="KQB34179.1"/>
    <property type="molecule type" value="Genomic_DNA"/>
</dbReference>
<dbReference type="InterPro" id="IPR052367">
    <property type="entry name" value="Thiosulfate_ST/Rhodanese-like"/>
</dbReference>
<evidence type="ECO:0000259" key="1">
    <source>
        <dbReference type="PROSITE" id="PS50206"/>
    </source>
</evidence>
<name>A0A0Q1B386_9ARCH</name>
<gene>
    <name evidence="2" type="ORF">AOG55_01310</name>
</gene>
<keyword evidence="3" id="KW-1185">Reference proteome</keyword>
<dbReference type="PANTHER" id="PTHR45431">
    <property type="entry name" value="RHODANESE-LIKE DOMAIN-CONTAINING PROTEIN 15, CHLOROPLASTIC"/>
    <property type="match status" value="1"/>
</dbReference>